<accession>M2RUR7</accession>
<dbReference type="RefSeq" id="XP_007705194.1">
    <property type="nucleotide sequence ID" value="XM_007707004.1"/>
</dbReference>
<keyword evidence="1" id="KW-0175">Coiled coil</keyword>
<dbReference type="EMBL" id="KB445654">
    <property type="protein sequence ID" value="EMD58873.1"/>
    <property type="molecule type" value="Genomic_DNA"/>
</dbReference>
<evidence type="ECO:0000256" key="2">
    <source>
        <dbReference type="SAM" id="MobiDB-lite"/>
    </source>
</evidence>
<dbReference type="HOGENOM" id="CLU_354109_0_0_1"/>
<dbReference type="AlphaFoldDB" id="M2RUR7"/>
<sequence>MASANSYGGPIALENSKYASPLHKKPSSVTSTPFLSPVATPKSGSTTAIEQHNSDVQLAIAHGNRLYDEVNQHAAKLSAVISGTIANTHRLLNLIREASPDTSNATVEALWSELEKLYTAMNDAKAALPTFLDKQRNNISLYHTAMMNQMIQDTQHELNIQHKKVNIQHDLILEHHEAFHAYKAQTAAKIKDIEALQERVSRLTLEKGNLRTEVDKYMQLLEKEHATEAEDLRKADAMQKELETIAASNKQLLVEVDALRQKLEEHQGKTNTDQQSTEKLKLITGQLAEERKTTAALMAKITNLGESEHIARLDADKAKKEHKTLSEKYSNQAAEHAKAFVVCTFDWTIQVQMKLIHVQKLKEQSKEIDGLKNGIGRLQKENTELQQRLAKLTDIDHQVIKLDHENLELSGLVSSLTSQLKAAQDEVSNTRFEKEALSKKVESLSKAVEPTDSDTADLIRKQAEKIAVLENTLEEWTDLAKRSYKEYKDMLPTYKQAEQYRKDALDREKTIKGLQKELITAKASQNNGDTTYWKNKRRNSESTKEAAGKNNICIDRAKFLVKDAAAALLVVFYRLCVGMAIHVAGKTGTRIQWPTHGTMDPVSWSCYINVHQAIPRGLDNKFDARLCYVGVLQKGQVVDAYASDIGKRQAGCPFLQNQGTPMMVYTLVKDTSCSEKPPQHLREYTFRTISVRLDLQWQSDGQERAFIGCLFDNIQDGVVDLQVRCDLHCMCTLHLGRVRGTLRGKGREEGKVWTPNFPLDGGVACRGPWARRPSIASVIVGRRTKSVCPARPWTHRMDSARPSNEATDKGLGCKGARDLVQDEDQVWQNGASAADRQKLDWSGGAVSGWLPWAMRSLYRCIDVGREWDTELRRITQKCPSQTMASVGGVCKIACRRYACVPFHTDIKAC</sequence>
<feature type="coiled-coil region" evidence="1">
    <location>
        <begin position="242"/>
        <end position="269"/>
    </location>
</feature>
<evidence type="ECO:0000313" key="4">
    <source>
        <dbReference type="Proteomes" id="UP000016934"/>
    </source>
</evidence>
<evidence type="ECO:0000256" key="1">
    <source>
        <dbReference type="SAM" id="Coils"/>
    </source>
</evidence>
<name>M2RUR7_COCSN</name>
<reference evidence="4" key="2">
    <citation type="journal article" date="2013" name="PLoS Genet.">
        <title>Comparative genome structure, secondary metabolite, and effector coding capacity across Cochliobolus pathogens.</title>
        <authorList>
            <person name="Condon B.J."/>
            <person name="Leng Y."/>
            <person name="Wu D."/>
            <person name="Bushley K.E."/>
            <person name="Ohm R.A."/>
            <person name="Otillar R."/>
            <person name="Martin J."/>
            <person name="Schackwitz W."/>
            <person name="Grimwood J."/>
            <person name="MohdZainudin N."/>
            <person name="Xue C."/>
            <person name="Wang R."/>
            <person name="Manning V.A."/>
            <person name="Dhillon B."/>
            <person name="Tu Z.J."/>
            <person name="Steffenson B.J."/>
            <person name="Salamov A."/>
            <person name="Sun H."/>
            <person name="Lowry S."/>
            <person name="LaButti K."/>
            <person name="Han J."/>
            <person name="Copeland A."/>
            <person name="Lindquist E."/>
            <person name="Barry K."/>
            <person name="Schmutz J."/>
            <person name="Baker S.E."/>
            <person name="Ciuffetti L.M."/>
            <person name="Grigoriev I.V."/>
            <person name="Zhong S."/>
            <person name="Turgeon B.G."/>
        </authorList>
    </citation>
    <scope>NUCLEOTIDE SEQUENCE [LARGE SCALE GENOMIC DNA]</scope>
    <source>
        <strain evidence="4">ND90Pr / ATCC 201652</strain>
    </source>
</reference>
<organism evidence="3 4">
    <name type="scientific">Cochliobolus sativus (strain ND90Pr / ATCC 201652)</name>
    <name type="common">Common root rot and spot blotch fungus</name>
    <name type="synonym">Bipolaris sorokiniana</name>
    <dbReference type="NCBI Taxonomy" id="665912"/>
    <lineage>
        <taxon>Eukaryota</taxon>
        <taxon>Fungi</taxon>
        <taxon>Dikarya</taxon>
        <taxon>Ascomycota</taxon>
        <taxon>Pezizomycotina</taxon>
        <taxon>Dothideomycetes</taxon>
        <taxon>Pleosporomycetidae</taxon>
        <taxon>Pleosporales</taxon>
        <taxon>Pleosporineae</taxon>
        <taxon>Pleosporaceae</taxon>
        <taxon>Bipolaris</taxon>
    </lineage>
</organism>
<dbReference type="GeneID" id="19136365"/>
<evidence type="ECO:0000313" key="3">
    <source>
        <dbReference type="EMBL" id="EMD58873.1"/>
    </source>
</evidence>
<dbReference type="eggNOG" id="ENOG502RI2Q">
    <property type="taxonomic scope" value="Eukaryota"/>
</dbReference>
<feature type="coiled-coil region" evidence="1">
    <location>
        <begin position="361"/>
        <end position="395"/>
    </location>
</feature>
<protein>
    <submittedName>
        <fullName evidence="3">Uncharacterized protein</fullName>
    </submittedName>
</protein>
<dbReference type="Proteomes" id="UP000016934">
    <property type="component" value="Unassembled WGS sequence"/>
</dbReference>
<dbReference type="KEGG" id="bsc:COCSADRAFT_31030"/>
<proteinExistence type="predicted"/>
<reference evidence="3 4" key="1">
    <citation type="journal article" date="2012" name="PLoS Pathog.">
        <title>Diverse lifestyles and strategies of plant pathogenesis encoded in the genomes of eighteen Dothideomycetes fungi.</title>
        <authorList>
            <person name="Ohm R.A."/>
            <person name="Feau N."/>
            <person name="Henrissat B."/>
            <person name="Schoch C.L."/>
            <person name="Horwitz B.A."/>
            <person name="Barry K.W."/>
            <person name="Condon B.J."/>
            <person name="Copeland A.C."/>
            <person name="Dhillon B."/>
            <person name="Glaser F."/>
            <person name="Hesse C.N."/>
            <person name="Kosti I."/>
            <person name="LaButti K."/>
            <person name="Lindquist E.A."/>
            <person name="Lucas S."/>
            <person name="Salamov A.A."/>
            <person name="Bradshaw R.E."/>
            <person name="Ciuffetti L."/>
            <person name="Hamelin R.C."/>
            <person name="Kema G.H.J."/>
            <person name="Lawrence C."/>
            <person name="Scott J.A."/>
            <person name="Spatafora J.W."/>
            <person name="Turgeon B.G."/>
            <person name="de Wit P.J.G.M."/>
            <person name="Zhong S."/>
            <person name="Goodwin S.B."/>
            <person name="Grigoriev I.V."/>
        </authorList>
    </citation>
    <scope>NUCLEOTIDE SEQUENCE [LARGE SCALE GENOMIC DNA]</scope>
    <source>
        <strain evidence="4">ND90Pr / ATCC 201652</strain>
    </source>
</reference>
<keyword evidence="4" id="KW-1185">Reference proteome</keyword>
<dbReference type="OrthoDB" id="3945906at2759"/>
<feature type="coiled-coil region" evidence="1">
    <location>
        <begin position="420"/>
        <end position="517"/>
    </location>
</feature>
<gene>
    <name evidence="3" type="ORF">COCSADRAFT_31030</name>
</gene>
<feature type="region of interest" description="Disordered" evidence="2">
    <location>
        <begin position="22"/>
        <end position="46"/>
    </location>
</feature>
<dbReference type="STRING" id="665912.M2RUR7"/>